<reference evidence="4" key="2">
    <citation type="submission" date="2020-04" db="EMBL/GenBank/DDBJ databases">
        <authorList>
            <consortium name="NCBI Genome Project"/>
        </authorList>
    </citation>
    <scope>NUCLEOTIDE SEQUENCE</scope>
    <source>
        <strain evidence="4">CBS 781.70</strain>
    </source>
</reference>
<sequence>MVGGRMRGKGPQAKDASPTRPQQADHPRPNTRNGVGEQNGRMDEGRMLQIMENHIKLALESCRGWAGAGSLRGVLEAHLTPVLRLIPELAQRKSMEKAQAGTPARDPAMGQILERLGRIEAGIAKDRGRPAAAPTTETRTWSEIAAGGKTKAVVEVRLSEMAGAVEETTEEKLQRIKKVIPDAKAIIPHHRAAGKVSVVVPTTTRRDQIIATGIAGDDGIKLIRRPKLLMVMGIPIHTQITTGESEGNTEWARQMSNQNAVKIERIS</sequence>
<dbReference type="AlphaFoldDB" id="A0A6G1G4H1"/>
<evidence type="ECO:0000313" key="2">
    <source>
        <dbReference type="EMBL" id="KAF1812729.1"/>
    </source>
</evidence>
<feature type="non-terminal residue" evidence="2">
    <location>
        <position position="267"/>
    </location>
</feature>
<feature type="region of interest" description="Disordered" evidence="1">
    <location>
        <begin position="1"/>
        <end position="42"/>
    </location>
</feature>
<dbReference type="RefSeq" id="XP_033534360.1">
    <property type="nucleotide sequence ID" value="XM_033675231.1"/>
</dbReference>
<protein>
    <submittedName>
        <fullName evidence="2 4">Uncharacterized protein</fullName>
    </submittedName>
</protein>
<dbReference type="EMBL" id="ML975156">
    <property type="protein sequence ID" value="KAF1812729.1"/>
    <property type="molecule type" value="Genomic_DNA"/>
</dbReference>
<keyword evidence="3" id="KW-1185">Reference proteome</keyword>
<dbReference type="GeneID" id="54415801"/>
<organism evidence="2">
    <name type="scientific">Eremomyces bilateralis CBS 781.70</name>
    <dbReference type="NCBI Taxonomy" id="1392243"/>
    <lineage>
        <taxon>Eukaryota</taxon>
        <taxon>Fungi</taxon>
        <taxon>Dikarya</taxon>
        <taxon>Ascomycota</taxon>
        <taxon>Pezizomycotina</taxon>
        <taxon>Dothideomycetes</taxon>
        <taxon>Dothideomycetes incertae sedis</taxon>
        <taxon>Eremomycetales</taxon>
        <taxon>Eremomycetaceae</taxon>
        <taxon>Eremomyces</taxon>
    </lineage>
</organism>
<gene>
    <name evidence="2 4" type="ORF">P152DRAFT_324387</name>
</gene>
<name>A0A6G1G4H1_9PEZI</name>
<dbReference type="Proteomes" id="UP000504638">
    <property type="component" value="Unplaced"/>
</dbReference>
<proteinExistence type="predicted"/>
<evidence type="ECO:0000256" key="1">
    <source>
        <dbReference type="SAM" id="MobiDB-lite"/>
    </source>
</evidence>
<reference evidence="4" key="3">
    <citation type="submission" date="2025-04" db="UniProtKB">
        <authorList>
            <consortium name="RefSeq"/>
        </authorList>
    </citation>
    <scope>IDENTIFICATION</scope>
    <source>
        <strain evidence="4">CBS 781.70</strain>
    </source>
</reference>
<dbReference type="OrthoDB" id="3856898at2759"/>
<accession>A0A6G1G4H1</accession>
<reference evidence="2 4" key="1">
    <citation type="submission" date="2020-01" db="EMBL/GenBank/DDBJ databases">
        <authorList>
            <consortium name="DOE Joint Genome Institute"/>
            <person name="Haridas S."/>
            <person name="Albert R."/>
            <person name="Binder M."/>
            <person name="Bloem J."/>
            <person name="Labutti K."/>
            <person name="Salamov A."/>
            <person name="Andreopoulos B."/>
            <person name="Baker S.E."/>
            <person name="Barry K."/>
            <person name="Bills G."/>
            <person name="Bluhm B.H."/>
            <person name="Cannon C."/>
            <person name="Castanera R."/>
            <person name="Culley D.E."/>
            <person name="Daum C."/>
            <person name="Ezra D."/>
            <person name="Gonzalez J.B."/>
            <person name="Henrissat B."/>
            <person name="Kuo A."/>
            <person name="Liang C."/>
            <person name="Lipzen A."/>
            <person name="Lutzoni F."/>
            <person name="Magnuson J."/>
            <person name="Mondo S."/>
            <person name="Nolan M."/>
            <person name="Ohm R."/>
            <person name="Pangilinan J."/>
            <person name="Park H.-J."/>
            <person name="Ramirez L."/>
            <person name="Alfaro M."/>
            <person name="Sun H."/>
            <person name="Tritt A."/>
            <person name="Yoshinaga Y."/>
            <person name="Zwiers L.-H."/>
            <person name="Turgeon B.G."/>
            <person name="Goodwin S.B."/>
            <person name="Spatafora J.W."/>
            <person name="Crous P.W."/>
            <person name="Grigoriev I.V."/>
        </authorList>
    </citation>
    <scope>NUCLEOTIDE SEQUENCE</scope>
    <source>
        <strain evidence="2 4">CBS 781.70</strain>
    </source>
</reference>
<evidence type="ECO:0000313" key="4">
    <source>
        <dbReference type="RefSeq" id="XP_033534360.1"/>
    </source>
</evidence>
<evidence type="ECO:0000313" key="3">
    <source>
        <dbReference type="Proteomes" id="UP000504638"/>
    </source>
</evidence>